<organism evidence="1">
    <name type="scientific">Anopheles braziliensis</name>
    <dbReference type="NCBI Taxonomy" id="58242"/>
    <lineage>
        <taxon>Eukaryota</taxon>
        <taxon>Metazoa</taxon>
        <taxon>Ecdysozoa</taxon>
        <taxon>Arthropoda</taxon>
        <taxon>Hexapoda</taxon>
        <taxon>Insecta</taxon>
        <taxon>Pterygota</taxon>
        <taxon>Neoptera</taxon>
        <taxon>Endopterygota</taxon>
        <taxon>Diptera</taxon>
        <taxon>Nematocera</taxon>
        <taxon>Culicoidea</taxon>
        <taxon>Culicidae</taxon>
        <taxon>Anophelinae</taxon>
        <taxon>Anopheles</taxon>
    </lineage>
</organism>
<protein>
    <submittedName>
        <fullName evidence="1">Putative secreted peptide</fullName>
    </submittedName>
</protein>
<dbReference type="EMBL" id="GGFM01011093">
    <property type="protein sequence ID" value="MBW31844.1"/>
    <property type="molecule type" value="Transcribed_RNA"/>
</dbReference>
<accession>A0A2M3ZTF4</accession>
<name>A0A2M3ZTF4_9DIPT</name>
<evidence type="ECO:0000313" key="1">
    <source>
        <dbReference type="EMBL" id="MBW31844.1"/>
    </source>
</evidence>
<sequence>MSLSSSSLNAFARSASCPSLSSFVICFSSASSELSASLILPGPSIEVGTGFSPSDGVLSASLTASSLSTSCLMASSDSAPSSLPEDSDGSADLAFNSNLARTLLM</sequence>
<reference evidence="1" key="1">
    <citation type="submission" date="2018-01" db="EMBL/GenBank/DDBJ databases">
        <title>An insight into the sialome of Amazonian anophelines.</title>
        <authorList>
            <person name="Ribeiro J.M."/>
            <person name="Scarpassa V."/>
            <person name="Calvo E."/>
        </authorList>
    </citation>
    <scope>NUCLEOTIDE SEQUENCE</scope>
    <source>
        <tissue evidence="1">Salivary glands</tissue>
    </source>
</reference>
<dbReference type="AlphaFoldDB" id="A0A2M3ZTF4"/>
<proteinExistence type="predicted"/>